<dbReference type="Proteomes" id="UP000027222">
    <property type="component" value="Unassembled WGS sequence"/>
</dbReference>
<dbReference type="InterPro" id="IPR011333">
    <property type="entry name" value="SKP1/BTB/POZ_sf"/>
</dbReference>
<sequence length="340" mass="37996">MEADTVQLNSISLNNKRKRTQSGGEGGIQEAQKSAAYWFDDGNVILQAENTQFRVHRGIIIRHSQVFRDMFSLPQPEKETLSEGCPLIHVSDAPKDWENTFSVLYDHNVSYASTAILALPLLASMLRIGKKYEFNNLQSLALERIRKELPDSLDSWDETFGPENGMNGLIVESDYEIDIVNVLLETGFQTLLPMAYFLCVSSLMPTLICGGLHGHDGTVSHLSVESIKALMVARQAISTTIMSHEFLWTTTSRSQSAIPTAECQTKAKCESCRSIVLAELIQGPSPYGALIFPLDSIILQTYCDSCACEIRNIYYAGREVIWNNLPSYFGLPKWEDLKDV</sequence>
<evidence type="ECO:0000313" key="3">
    <source>
        <dbReference type="EMBL" id="KDR86008.1"/>
    </source>
</evidence>
<reference evidence="4" key="1">
    <citation type="journal article" date="2014" name="Proc. Natl. Acad. Sci. U.S.A.">
        <title>Extensive sampling of basidiomycete genomes demonstrates inadequacy of the white-rot/brown-rot paradigm for wood decay fungi.</title>
        <authorList>
            <person name="Riley R."/>
            <person name="Salamov A.A."/>
            <person name="Brown D.W."/>
            <person name="Nagy L.G."/>
            <person name="Floudas D."/>
            <person name="Held B.W."/>
            <person name="Levasseur A."/>
            <person name="Lombard V."/>
            <person name="Morin E."/>
            <person name="Otillar R."/>
            <person name="Lindquist E.A."/>
            <person name="Sun H."/>
            <person name="LaButti K.M."/>
            <person name="Schmutz J."/>
            <person name="Jabbour D."/>
            <person name="Luo H."/>
            <person name="Baker S.E."/>
            <person name="Pisabarro A.G."/>
            <person name="Walton J.D."/>
            <person name="Blanchette R.A."/>
            <person name="Henrissat B."/>
            <person name="Martin F."/>
            <person name="Cullen D."/>
            <person name="Hibbett D.S."/>
            <person name="Grigoriev I.V."/>
        </authorList>
    </citation>
    <scope>NUCLEOTIDE SEQUENCE [LARGE SCALE GENOMIC DNA]</scope>
    <source>
        <strain evidence="4">CBS 339.88</strain>
    </source>
</reference>
<evidence type="ECO:0000259" key="2">
    <source>
        <dbReference type="PROSITE" id="PS50097"/>
    </source>
</evidence>
<name>A0A067U3L4_GALM3</name>
<feature type="compositionally biased region" description="Polar residues" evidence="1">
    <location>
        <begin position="1"/>
        <end position="14"/>
    </location>
</feature>
<dbReference type="AlphaFoldDB" id="A0A067U3L4"/>
<dbReference type="InterPro" id="IPR000210">
    <property type="entry name" value="BTB/POZ_dom"/>
</dbReference>
<feature type="region of interest" description="Disordered" evidence="1">
    <location>
        <begin position="1"/>
        <end position="26"/>
    </location>
</feature>
<evidence type="ECO:0000256" key="1">
    <source>
        <dbReference type="SAM" id="MobiDB-lite"/>
    </source>
</evidence>
<keyword evidence="4" id="KW-1185">Reference proteome</keyword>
<accession>A0A067U3L4</accession>
<evidence type="ECO:0000313" key="4">
    <source>
        <dbReference type="Proteomes" id="UP000027222"/>
    </source>
</evidence>
<protein>
    <recommendedName>
        <fullName evidence="2">BTB domain-containing protein</fullName>
    </recommendedName>
</protein>
<proteinExistence type="predicted"/>
<dbReference type="EMBL" id="KL142367">
    <property type="protein sequence ID" value="KDR86008.1"/>
    <property type="molecule type" value="Genomic_DNA"/>
</dbReference>
<gene>
    <name evidence="3" type="ORF">GALMADRAFT_235195</name>
</gene>
<dbReference type="HOGENOM" id="CLU_033082_3_2_1"/>
<feature type="domain" description="BTB" evidence="2">
    <location>
        <begin position="42"/>
        <end position="113"/>
    </location>
</feature>
<organism evidence="3 4">
    <name type="scientific">Galerina marginata (strain CBS 339.88)</name>
    <dbReference type="NCBI Taxonomy" id="685588"/>
    <lineage>
        <taxon>Eukaryota</taxon>
        <taxon>Fungi</taxon>
        <taxon>Dikarya</taxon>
        <taxon>Basidiomycota</taxon>
        <taxon>Agaricomycotina</taxon>
        <taxon>Agaricomycetes</taxon>
        <taxon>Agaricomycetidae</taxon>
        <taxon>Agaricales</taxon>
        <taxon>Agaricineae</taxon>
        <taxon>Strophariaceae</taxon>
        <taxon>Galerina</taxon>
    </lineage>
</organism>
<dbReference type="Pfam" id="PF00651">
    <property type="entry name" value="BTB"/>
    <property type="match status" value="1"/>
</dbReference>
<dbReference type="PROSITE" id="PS50097">
    <property type="entry name" value="BTB"/>
    <property type="match status" value="1"/>
</dbReference>
<dbReference type="OrthoDB" id="3217871at2759"/>
<dbReference type="Gene3D" id="3.30.710.10">
    <property type="entry name" value="Potassium Channel Kv1.1, Chain A"/>
    <property type="match status" value="1"/>
</dbReference>
<dbReference type="CDD" id="cd18186">
    <property type="entry name" value="BTB_POZ_ZBTB_KLHL-like"/>
    <property type="match status" value="1"/>
</dbReference>
<dbReference type="SUPFAM" id="SSF54695">
    <property type="entry name" value="POZ domain"/>
    <property type="match status" value="1"/>
</dbReference>